<proteinExistence type="predicted"/>
<dbReference type="GeneID" id="35402501"/>
<reference evidence="3" key="1">
    <citation type="journal article" date="2013" name="PLoS Pathog.">
        <title>Deciphering the cryptic genome: genome-wide analyses of the rice pathogen Fusarium fujikuroi reveal complex regulation of secondary metabolism and novel metabolites.</title>
        <authorList>
            <person name="Wiemann P."/>
            <person name="Sieber C.M."/>
            <person name="von Bargen K.W."/>
            <person name="Studt L."/>
            <person name="Niehaus E.M."/>
            <person name="Espino J.J."/>
            <person name="Huss K."/>
            <person name="Michielse C.B."/>
            <person name="Albermann S."/>
            <person name="Wagner D."/>
            <person name="Bergner S.V."/>
            <person name="Connolly L.R."/>
            <person name="Fischer A."/>
            <person name="Reuter G."/>
            <person name="Kleigrewe K."/>
            <person name="Bald T."/>
            <person name="Wingfield B.D."/>
            <person name="Ophir R."/>
            <person name="Freeman S."/>
            <person name="Hippler M."/>
            <person name="Smith K.M."/>
            <person name="Brown D.W."/>
            <person name="Proctor R.H."/>
            <person name="Munsterkotter M."/>
            <person name="Freitag M."/>
            <person name="Humpf H.U."/>
            <person name="Guldener U."/>
            <person name="Tudzynski B."/>
        </authorList>
    </citation>
    <scope>NUCLEOTIDE SEQUENCE [LARGE SCALE GENOMIC DNA]</scope>
    <source>
        <strain evidence="3">CBS 195.34 / IMI 58289 / NRRL A-6831</strain>
    </source>
</reference>
<feature type="compositionally biased region" description="Polar residues" evidence="1">
    <location>
        <begin position="18"/>
        <end position="32"/>
    </location>
</feature>
<feature type="region of interest" description="Disordered" evidence="1">
    <location>
        <begin position="1"/>
        <end position="78"/>
    </location>
</feature>
<accession>S0E7V1</accession>
<dbReference type="RefSeq" id="XP_023433025.1">
    <property type="nucleotide sequence ID" value="XM_023580207.1"/>
</dbReference>
<gene>
    <name evidence="2" type="ORF">FFUJ_09027</name>
</gene>
<dbReference type="VEuPathDB" id="FungiDB:FFUJ_09027"/>
<dbReference type="AlphaFoldDB" id="S0E7V1"/>
<evidence type="ECO:0000313" key="3">
    <source>
        <dbReference type="Proteomes" id="UP000016800"/>
    </source>
</evidence>
<evidence type="ECO:0000256" key="1">
    <source>
        <dbReference type="SAM" id="MobiDB-lite"/>
    </source>
</evidence>
<keyword evidence="3" id="KW-1185">Reference proteome</keyword>
<dbReference type="HOGENOM" id="CLU_2622216_0_0_1"/>
<feature type="compositionally biased region" description="Basic and acidic residues" evidence="1">
    <location>
        <begin position="1"/>
        <end position="17"/>
    </location>
</feature>
<organism evidence="2 3">
    <name type="scientific">Gibberella fujikuroi (strain CBS 195.34 / IMI 58289 / NRRL A-6831)</name>
    <name type="common">Bakanae and foot rot disease fungus</name>
    <name type="synonym">Fusarium fujikuroi</name>
    <dbReference type="NCBI Taxonomy" id="1279085"/>
    <lineage>
        <taxon>Eukaryota</taxon>
        <taxon>Fungi</taxon>
        <taxon>Dikarya</taxon>
        <taxon>Ascomycota</taxon>
        <taxon>Pezizomycotina</taxon>
        <taxon>Sordariomycetes</taxon>
        <taxon>Hypocreomycetidae</taxon>
        <taxon>Hypocreales</taxon>
        <taxon>Nectriaceae</taxon>
        <taxon>Fusarium</taxon>
        <taxon>Fusarium fujikuroi species complex</taxon>
    </lineage>
</organism>
<dbReference type="EMBL" id="HF679029">
    <property type="protein sequence ID" value="CCT70946.1"/>
    <property type="molecule type" value="Genomic_DNA"/>
</dbReference>
<protein>
    <submittedName>
        <fullName evidence="2">Uncharacterized protein</fullName>
    </submittedName>
</protein>
<sequence length="78" mass="8605">MVAEKTNDMKEQAREEAQGSSSNQQRQATPCSKDQDPGLQTRAEALEAQSLARIAGQWPDDEDDPFANITSLEDLDEP</sequence>
<dbReference type="Proteomes" id="UP000016800">
    <property type="component" value="Chromosome VII"/>
</dbReference>
<evidence type="ECO:0000313" key="2">
    <source>
        <dbReference type="EMBL" id="CCT70946.1"/>
    </source>
</evidence>
<name>S0E7V1_GIBF5</name>